<dbReference type="Proteomes" id="UP001155057">
    <property type="component" value="Unassembled WGS sequence"/>
</dbReference>
<comment type="caution">
    <text evidence="1">The sequence shown here is derived from an EMBL/GenBank/DDBJ whole genome shotgun (WGS) entry which is preliminary data.</text>
</comment>
<evidence type="ECO:0000313" key="1">
    <source>
        <dbReference type="EMBL" id="MCS3709670.1"/>
    </source>
</evidence>
<name>A0A9X2QIV3_9BACT</name>
<proteinExistence type="predicted"/>
<gene>
    <name evidence="1" type="ORF">GGP61_001274</name>
</gene>
<evidence type="ECO:0000313" key="2">
    <source>
        <dbReference type="Proteomes" id="UP001155057"/>
    </source>
</evidence>
<dbReference type="RefSeq" id="WP_259123498.1">
    <property type="nucleotide sequence ID" value="NZ_JANTZO010000005.1"/>
</dbReference>
<dbReference type="EMBL" id="JANUAE010000004">
    <property type="protein sequence ID" value="MCS3709670.1"/>
    <property type="molecule type" value="Genomic_DNA"/>
</dbReference>
<sequence>MKRRIRSFFARPGSLLLVLVIVLAAGWLHRAVFSAEGGVSSAPESQRTVVVGLTESPSEPGELHGTLVAGDLPSGVHEAEVLSDRDCAPDSEGISHCLNELDLGTNRITIRHHHRMREVPCLRPGETVTVMNEATYEARRSS</sequence>
<dbReference type="AlphaFoldDB" id="A0A9X2QIV3"/>
<protein>
    <submittedName>
        <fullName evidence="1">Uncharacterized protein</fullName>
    </submittedName>
</protein>
<reference evidence="1" key="1">
    <citation type="submission" date="2022-08" db="EMBL/GenBank/DDBJ databases">
        <title>Genomic Encyclopedia of Type Strains, Phase V (KMG-V): Genome sequencing to study the core and pangenomes of soil and plant-associated prokaryotes.</title>
        <authorList>
            <person name="Whitman W."/>
        </authorList>
    </citation>
    <scope>NUCLEOTIDE SEQUENCE</scope>
    <source>
        <strain evidence="1">SP3049</strain>
    </source>
</reference>
<organism evidence="1 2">
    <name type="scientific">Salinibacter ruber</name>
    <dbReference type="NCBI Taxonomy" id="146919"/>
    <lineage>
        <taxon>Bacteria</taxon>
        <taxon>Pseudomonadati</taxon>
        <taxon>Rhodothermota</taxon>
        <taxon>Rhodothermia</taxon>
        <taxon>Rhodothermales</taxon>
        <taxon>Salinibacteraceae</taxon>
        <taxon>Salinibacter</taxon>
    </lineage>
</organism>
<accession>A0A9X2QIV3</accession>